<dbReference type="InterPro" id="IPR013099">
    <property type="entry name" value="K_chnl_dom"/>
</dbReference>
<dbReference type="Gene3D" id="1.10.287.70">
    <property type="match status" value="1"/>
</dbReference>
<dbReference type="RefSeq" id="WP_052111564.1">
    <property type="nucleotide sequence ID" value="NZ_AVPK01000001.1"/>
</dbReference>
<evidence type="ECO:0000256" key="1">
    <source>
        <dbReference type="SAM" id="Phobius"/>
    </source>
</evidence>
<dbReference type="STRING" id="1385521.N803_00915"/>
<keyword evidence="1" id="KW-0812">Transmembrane</keyword>
<reference evidence="3 4" key="1">
    <citation type="submission" date="2013-08" db="EMBL/GenBank/DDBJ databases">
        <title>The genome sequence of Knoellia subterranea.</title>
        <authorList>
            <person name="Zhu W."/>
            <person name="Wang G."/>
        </authorList>
    </citation>
    <scope>NUCLEOTIDE SEQUENCE [LARGE SCALE GENOMIC DNA]</scope>
    <source>
        <strain evidence="3 4">KCTC 19937</strain>
    </source>
</reference>
<dbReference type="AlphaFoldDB" id="A0A0A0JQV8"/>
<keyword evidence="1" id="KW-1133">Transmembrane helix</keyword>
<evidence type="ECO:0000259" key="2">
    <source>
        <dbReference type="Pfam" id="PF07885"/>
    </source>
</evidence>
<name>A0A0A0JQV8_9MICO</name>
<evidence type="ECO:0000313" key="3">
    <source>
        <dbReference type="EMBL" id="KGN39109.1"/>
    </source>
</evidence>
<dbReference type="eggNOG" id="ENOG503139Z">
    <property type="taxonomic scope" value="Bacteria"/>
</dbReference>
<feature type="transmembrane region" description="Helical" evidence="1">
    <location>
        <begin position="51"/>
        <end position="68"/>
    </location>
</feature>
<feature type="transmembrane region" description="Helical" evidence="1">
    <location>
        <begin position="212"/>
        <end position="231"/>
    </location>
</feature>
<feature type="transmembrane region" description="Helical" evidence="1">
    <location>
        <begin position="137"/>
        <end position="156"/>
    </location>
</feature>
<dbReference type="Pfam" id="PF07885">
    <property type="entry name" value="Ion_trans_2"/>
    <property type="match status" value="1"/>
</dbReference>
<accession>A0A0A0JQV8</accession>
<protein>
    <submittedName>
        <fullName evidence="3">Metal transporter</fullName>
    </submittedName>
</protein>
<comment type="caution">
    <text evidence="3">The sequence shown here is derived from an EMBL/GenBank/DDBJ whole genome shotgun (WGS) entry which is preliminary data.</text>
</comment>
<dbReference type="Proteomes" id="UP000030011">
    <property type="component" value="Unassembled WGS sequence"/>
</dbReference>
<feature type="transmembrane region" description="Helical" evidence="1">
    <location>
        <begin position="75"/>
        <end position="96"/>
    </location>
</feature>
<proteinExistence type="predicted"/>
<feature type="transmembrane region" description="Helical" evidence="1">
    <location>
        <begin position="102"/>
        <end position="125"/>
    </location>
</feature>
<keyword evidence="4" id="KW-1185">Reference proteome</keyword>
<gene>
    <name evidence="3" type="ORF">N803_00915</name>
</gene>
<evidence type="ECO:0000313" key="4">
    <source>
        <dbReference type="Proteomes" id="UP000030011"/>
    </source>
</evidence>
<dbReference type="OrthoDB" id="4837979at2"/>
<feature type="domain" description="Potassium channel" evidence="2">
    <location>
        <begin position="145"/>
        <end position="228"/>
    </location>
</feature>
<organism evidence="3 4">
    <name type="scientific">Knoellia subterranea KCTC 19937</name>
    <dbReference type="NCBI Taxonomy" id="1385521"/>
    <lineage>
        <taxon>Bacteria</taxon>
        <taxon>Bacillati</taxon>
        <taxon>Actinomycetota</taxon>
        <taxon>Actinomycetes</taxon>
        <taxon>Micrococcales</taxon>
        <taxon>Intrasporangiaceae</taxon>
        <taxon>Knoellia</taxon>
    </lineage>
</organism>
<dbReference type="SUPFAM" id="SSF81324">
    <property type="entry name" value="Voltage-gated potassium channels"/>
    <property type="match status" value="1"/>
</dbReference>
<sequence>METTLWDDLREPPTRGQRWAAVLRKQPSAFLLAVQLLVIVLLPWLQELRYGRVALTVLSLIALTIAVFTVRSTPALTWLSIGIGLPAGILEVWSTISDDNTLVVALAHTALSVFYFYTAYGLVSYMFEDAWVTKDELFAVGAAFTVLLFAFAYLFLAVQTLWPGSFVGHADAEHRTFLELLYLSGANLTSVGLSDVLPVGAQARAVAIIEQLAGVMYVAMVISRLVALTVMRSNQR</sequence>
<feature type="transmembrane region" description="Helical" evidence="1">
    <location>
        <begin position="28"/>
        <end position="45"/>
    </location>
</feature>
<keyword evidence="1" id="KW-0472">Membrane</keyword>
<dbReference type="EMBL" id="AVPK01000001">
    <property type="protein sequence ID" value="KGN39109.1"/>
    <property type="molecule type" value="Genomic_DNA"/>
</dbReference>